<dbReference type="FunFam" id="3.30.780.10:FF:000008">
    <property type="entry name" value="eukaryotic translation initiation factor 2D"/>
    <property type="match status" value="1"/>
</dbReference>
<evidence type="ECO:0000259" key="3">
    <source>
        <dbReference type="PROSITE" id="PS51925"/>
    </source>
</evidence>
<dbReference type="PROSITE" id="PS51925">
    <property type="entry name" value="SWIB_MDM2"/>
    <property type="match status" value="1"/>
</dbReference>
<dbReference type="PROSITE" id="PS50296">
    <property type="entry name" value="SUI1"/>
    <property type="match status" value="1"/>
</dbReference>
<dbReference type="SUPFAM" id="SSF88697">
    <property type="entry name" value="PUA domain-like"/>
    <property type="match status" value="1"/>
</dbReference>
<dbReference type="InterPro" id="IPR048248">
    <property type="entry name" value="PUA_eIF2d-like"/>
</dbReference>
<dbReference type="EMBL" id="LSMT01000300">
    <property type="protein sequence ID" value="PFX20867.1"/>
    <property type="molecule type" value="Genomic_DNA"/>
</dbReference>
<dbReference type="InterPro" id="IPR058886">
    <property type="entry name" value="SWIB_eIF2D"/>
</dbReference>
<proteinExistence type="inferred from homology"/>
<comment type="similarity">
    <text evidence="1">Belongs to the eIF2D family.</text>
</comment>
<dbReference type="InterPro" id="IPR003121">
    <property type="entry name" value="SWIB_MDM2_domain"/>
</dbReference>
<dbReference type="InterPro" id="IPR039759">
    <property type="entry name" value="eIF2D_SUI1"/>
</dbReference>
<dbReference type="Proteomes" id="UP000225706">
    <property type="component" value="Unassembled WGS sequence"/>
</dbReference>
<dbReference type="SUPFAM" id="SSF47592">
    <property type="entry name" value="SWIB/MDM2 domain"/>
    <property type="match status" value="1"/>
</dbReference>
<dbReference type="Gene3D" id="3.10.400.20">
    <property type="match status" value="1"/>
</dbReference>
<dbReference type="InterPro" id="IPR036877">
    <property type="entry name" value="SUI1_dom_sf"/>
</dbReference>
<dbReference type="InterPro" id="IPR001950">
    <property type="entry name" value="SUI1"/>
</dbReference>
<organism evidence="4 5">
    <name type="scientific">Stylophora pistillata</name>
    <name type="common">Smooth cauliflower coral</name>
    <dbReference type="NCBI Taxonomy" id="50429"/>
    <lineage>
        <taxon>Eukaryota</taxon>
        <taxon>Metazoa</taxon>
        <taxon>Cnidaria</taxon>
        <taxon>Anthozoa</taxon>
        <taxon>Hexacorallia</taxon>
        <taxon>Scleractinia</taxon>
        <taxon>Astrocoeniina</taxon>
        <taxon>Pocilloporidae</taxon>
        <taxon>Stylophora</taxon>
    </lineage>
</organism>
<sequence length="531" mass="59474">MFQKPFRVKSNTSIRGSDRGEPIFFEVEKKVFPTDLMLPGVILPCEGLSALGRFERGTLCSVCLKGNRAPVAVGTTLVSSKDLLEDGLRGKGVKIEHVYLDQLWAQGSKTQLPQLNETNEQVEMANVNDHMQELSFDETEDINHKEVEETESSEGFAQRDGRREEEVSVQESNGLNPLSTSVTNADSDEVGQEFLEFEGETNSQDKLLENMDDLLEYCFFCSLMRMKKVELPVLTSTFSRSYLLPSCPEGKSVDIKKSSYKKLSKFLQCMQERGLISLQEASKGVDHITRIAWDHPELKDFKANAPAVDSVSAETSSPSCSAEPPCIEELFSVSAALLPIFSEFGFRKNDIINHAGVRSTMTNYVKAHDLVSNEDKRMVLLDPSLTKILLNKHEDIEVLPWDRLFERVSSKMNNCHRITLPGQEPIVRKGKIDSIEIKVEQRMGNKKVTLIRNLESYGIDPQEFAHNVQIKAACSTSVSQLPGKHTAPGLQVLVQGNQVAIVAKFLLDEYKIPKRYISGLDILKSGKKKKK</sequence>
<keyword evidence="5" id="KW-1185">Reference proteome</keyword>
<accession>A0A2B4RWZ7</accession>
<feature type="domain" description="SUI1" evidence="2">
    <location>
        <begin position="435"/>
        <end position="510"/>
    </location>
</feature>
<dbReference type="OrthoDB" id="199771at2759"/>
<evidence type="ECO:0000256" key="1">
    <source>
        <dbReference type="ARBA" id="ARBA00010359"/>
    </source>
</evidence>
<dbReference type="Pfam" id="PF25304">
    <property type="entry name" value="WHD_eIF2D"/>
    <property type="match status" value="1"/>
</dbReference>
<dbReference type="Pfam" id="PF26291">
    <property type="entry name" value="SWIB_eIF2D"/>
    <property type="match status" value="1"/>
</dbReference>
<dbReference type="InterPro" id="IPR036885">
    <property type="entry name" value="SWIB_MDM2_dom_sf"/>
</dbReference>
<dbReference type="AlphaFoldDB" id="A0A2B4RWZ7"/>
<keyword evidence="4" id="KW-0648">Protein biosynthesis</keyword>
<dbReference type="PANTHER" id="PTHR12217:SF4">
    <property type="entry name" value="EUKARYOTIC TRANSLATION INITIATION FACTOR 2D"/>
    <property type="match status" value="1"/>
</dbReference>
<reference evidence="5" key="1">
    <citation type="journal article" date="2017" name="bioRxiv">
        <title>Comparative analysis of the genomes of Stylophora pistillata and Acropora digitifera provides evidence for extensive differences between species of corals.</title>
        <authorList>
            <person name="Voolstra C.R."/>
            <person name="Li Y."/>
            <person name="Liew Y.J."/>
            <person name="Baumgarten S."/>
            <person name="Zoccola D."/>
            <person name="Flot J.-F."/>
            <person name="Tambutte S."/>
            <person name="Allemand D."/>
            <person name="Aranda M."/>
        </authorList>
    </citation>
    <scope>NUCLEOTIDE SEQUENCE [LARGE SCALE GENOMIC DNA]</scope>
</reference>
<gene>
    <name evidence="4" type="primary">EIF2D</name>
    <name evidence="4" type="ORF">AWC38_SpisGene14654</name>
</gene>
<dbReference type="CDD" id="cd21156">
    <property type="entry name" value="PUA_eIF2d-like"/>
    <property type="match status" value="1"/>
</dbReference>
<dbReference type="PANTHER" id="PTHR12217">
    <property type="entry name" value="EUKARYOTIC TRANSLATION INITIATION FACTOR 2D"/>
    <property type="match status" value="1"/>
</dbReference>
<dbReference type="InterPro" id="IPR015947">
    <property type="entry name" value="PUA-like_sf"/>
</dbReference>
<dbReference type="Pfam" id="PF01253">
    <property type="entry name" value="SUI1"/>
    <property type="match status" value="1"/>
</dbReference>
<feature type="domain" description="DM2" evidence="3">
    <location>
        <begin position="329"/>
        <end position="414"/>
    </location>
</feature>
<dbReference type="Gene3D" id="1.10.245.10">
    <property type="entry name" value="SWIB/MDM2 domain"/>
    <property type="match status" value="1"/>
</dbReference>
<dbReference type="PROSITE" id="PS50890">
    <property type="entry name" value="PUA"/>
    <property type="match status" value="1"/>
</dbReference>
<dbReference type="CDD" id="cd11608">
    <property type="entry name" value="eIF2D_C"/>
    <property type="match status" value="1"/>
</dbReference>
<evidence type="ECO:0000313" key="5">
    <source>
        <dbReference type="Proteomes" id="UP000225706"/>
    </source>
</evidence>
<dbReference type="STRING" id="50429.A0A2B4RWZ7"/>
<dbReference type="Pfam" id="PF26292">
    <property type="entry name" value="PUA_elF2D"/>
    <property type="match status" value="1"/>
</dbReference>
<dbReference type="InterPro" id="IPR057429">
    <property type="entry name" value="WH_eIF2D"/>
</dbReference>
<dbReference type="GO" id="GO:0001731">
    <property type="term" value="P:formation of translation preinitiation complex"/>
    <property type="evidence" value="ECO:0007669"/>
    <property type="project" value="InterPro"/>
</dbReference>
<dbReference type="SUPFAM" id="SSF55159">
    <property type="entry name" value="eIF1-like"/>
    <property type="match status" value="1"/>
</dbReference>
<dbReference type="Gene3D" id="3.30.780.10">
    <property type="entry name" value="SUI1-like domain"/>
    <property type="match status" value="1"/>
</dbReference>
<name>A0A2B4RWZ7_STYPI</name>
<evidence type="ECO:0000259" key="2">
    <source>
        <dbReference type="PROSITE" id="PS50296"/>
    </source>
</evidence>
<keyword evidence="4" id="KW-0396">Initiation factor</keyword>
<evidence type="ECO:0000313" key="4">
    <source>
        <dbReference type="EMBL" id="PFX20867.1"/>
    </source>
</evidence>
<comment type="caution">
    <text evidence="4">The sequence shown here is derived from an EMBL/GenBank/DDBJ whole genome shotgun (WGS) entry which is preliminary data.</text>
</comment>
<protein>
    <submittedName>
        <fullName evidence="4">Eukaryotic translation initiation factor 2D</fullName>
    </submittedName>
</protein>
<dbReference type="InterPro" id="IPR039757">
    <property type="entry name" value="EIF2D"/>
</dbReference>
<dbReference type="GO" id="GO:0003743">
    <property type="term" value="F:translation initiation factor activity"/>
    <property type="evidence" value="ECO:0007669"/>
    <property type="project" value="UniProtKB-KW"/>
</dbReference>